<evidence type="ECO:0000256" key="5">
    <source>
        <dbReference type="ARBA" id="ARBA00022989"/>
    </source>
</evidence>
<keyword evidence="9" id="KW-1185">Reference proteome</keyword>
<dbReference type="RefSeq" id="WP_209005098.1">
    <property type="nucleotide sequence ID" value="NZ_BJTG01000001.1"/>
</dbReference>
<dbReference type="InterPro" id="IPR050601">
    <property type="entry name" value="CPA3_antiporter_subunitC"/>
</dbReference>
<dbReference type="PANTHER" id="PTHR34583:SF2">
    <property type="entry name" value="ANTIPORTER SUBUNIT MNHC2-RELATED"/>
    <property type="match status" value="1"/>
</dbReference>
<dbReference type="PANTHER" id="PTHR34583">
    <property type="entry name" value="ANTIPORTER SUBUNIT MNHC2-RELATED"/>
    <property type="match status" value="1"/>
</dbReference>
<feature type="transmembrane region" description="Helical" evidence="7">
    <location>
        <begin position="33"/>
        <end position="55"/>
    </location>
</feature>
<evidence type="ECO:0000313" key="8">
    <source>
        <dbReference type="EMBL" id="GEJ55394.1"/>
    </source>
</evidence>
<evidence type="ECO:0000256" key="6">
    <source>
        <dbReference type="ARBA" id="ARBA00023136"/>
    </source>
</evidence>
<comment type="subcellular location">
    <subcellularLocation>
        <location evidence="1">Cell membrane</location>
        <topology evidence="1">Multi-pass membrane protein</topology>
    </subcellularLocation>
</comment>
<dbReference type="EMBL" id="BJTG01000001">
    <property type="protein sequence ID" value="GEJ55394.1"/>
    <property type="molecule type" value="Genomic_DNA"/>
</dbReference>
<keyword evidence="3" id="KW-1003">Cell membrane</keyword>
<keyword evidence="6 7" id="KW-0472">Membrane</keyword>
<gene>
    <name evidence="8" type="ORF">AMYX_01350</name>
</gene>
<keyword evidence="5 7" id="KW-1133">Transmembrane helix</keyword>
<keyword evidence="4 7" id="KW-0812">Transmembrane</keyword>
<evidence type="ECO:0000256" key="2">
    <source>
        <dbReference type="ARBA" id="ARBA00010388"/>
    </source>
</evidence>
<dbReference type="InterPro" id="IPR039428">
    <property type="entry name" value="NUOK/Mnh_C1-like"/>
</dbReference>
<comment type="similarity">
    <text evidence="2">Belongs to the CPA3 antiporters (TC 2.A.63) subunit C family.</text>
</comment>
<dbReference type="AlphaFoldDB" id="A0A7I9VG70"/>
<feature type="transmembrane region" description="Helical" evidence="7">
    <location>
        <begin position="81"/>
        <end position="105"/>
    </location>
</feature>
<dbReference type="Gene3D" id="1.10.287.3510">
    <property type="match status" value="1"/>
</dbReference>
<evidence type="ECO:0000256" key="7">
    <source>
        <dbReference type="SAM" id="Phobius"/>
    </source>
</evidence>
<evidence type="ECO:0000256" key="3">
    <source>
        <dbReference type="ARBA" id="ARBA00022475"/>
    </source>
</evidence>
<organism evidence="8 9">
    <name type="scientific">Anaeromyxobacter diazotrophicus</name>
    <dbReference type="NCBI Taxonomy" id="2590199"/>
    <lineage>
        <taxon>Bacteria</taxon>
        <taxon>Pseudomonadati</taxon>
        <taxon>Myxococcota</taxon>
        <taxon>Myxococcia</taxon>
        <taxon>Myxococcales</taxon>
        <taxon>Cystobacterineae</taxon>
        <taxon>Anaeromyxobacteraceae</taxon>
        <taxon>Anaeromyxobacter</taxon>
    </lineage>
</organism>
<protein>
    <recommendedName>
        <fullName evidence="10">Multicomponent Na+:H+ antiporter subunit C</fullName>
    </recommendedName>
</protein>
<proteinExistence type="inferred from homology"/>
<name>A0A7I9VG70_9BACT</name>
<evidence type="ECO:0008006" key="10">
    <source>
        <dbReference type="Google" id="ProtNLM"/>
    </source>
</evidence>
<dbReference type="GO" id="GO:0005886">
    <property type="term" value="C:plasma membrane"/>
    <property type="evidence" value="ECO:0007669"/>
    <property type="project" value="UniProtKB-SubCell"/>
</dbReference>
<evidence type="ECO:0000313" key="9">
    <source>
        <dbReference type="Proteomes" id="UP000503640"/>
    </source>
</evidence>
<feature type="transmembrane region" description="Helical" evidence="7">
    <location>
        <begin position="6"/>
        <end position="26"/>
    </location>
</feature>
<dbReference type="Proteomes" id="UP000503640">
    <property type="component" value="Unassembled WGS sequence"/>
</dbReference>
<dbReference type="Pfam" id="PF00420">
    <property type="entry name" value="Oxidored_q2"/>
    <property type="match status" value="1"/>
</dbReference>
<evidence type="ECO:0000256" key="4">
    <source>
        <dbReference type="ARBA" id="ARBA00022692"/>
    </source>
</evidence>
<comment type="caution">
    <text evidence="8">The sequence shown here is derived from an EMBL/GenBank/DDBJ whole genome shotgun (WGS) entry which is preliminary data.</text>
</comment>
<reference evidence="9" key="1">
    <citation type="journal article" date="2020" name="Appl. Environ. Microbiol.">
        <title>Diazotrophic Anaeromyxobacter Isolates from Soils.</title>
        <authorList>
            <person name="Masuda Y."/>
            <person name="Yamanaka H."/>
            <person name="Xu Z.X."/>
            <person name="Shiratori Y."/>
            <person name="Aono T."/>
            <person name="Amachi S."/>
            <person name="Senoo K."/>
            <person name="Itoh H."/>
        </authorList>
    </citation>
    <scope>NUCLEOTIDE SEQUENCE [LARGE SCALE GENOMIC DNA]</scope>
    <source>
        <strain evidence="9">R267</strain>
    </source>
</reference>
<evidence type="ECO:0000256" key="1">
    <source>
        <dbReference type="ARBA" id="ARBA00004651"/>
    </source>
</evidence>
<sequence length="124" mass="12687">MTLAGAAGALPWAAAAWLLLCGVWGVATSKNLVHLVVCLSVVQSSTYLVLLGVGWRRGGAAPLTLPSDGYPPPGAPLVDPIVQALMLTDVVVGATVTALLLALVVKAHAAAHSLHPDRLTRLRG</sequence>
<accession>A0A7I9VG70</accession>